<evidence type="ECO:0000256" key="7">
    <source>
        <dbReference type="ARBA" id="ARBA00023136"/>
    </source>
</evidence>
<dbReference type="eggNOG" id="ENOG502RF9W">
    <property type="taxonomic scope" value="Eukaryota"/>
</dbReference>
<feature type="transmembrane region" description="Helical" evidence="11">
    <location>
        <begin position="203"/>
        <end position="228"/>
    </location>
</feature>
<evidence type="ECO:0000256" key="4">
    <source>
        <dbReference type="ARBA" id="ARBA00022725"/>
    </source>
</evidence>
<dbReference type="InterPro" id="IPR000276">
    <property type="entry name" value="GPCR_Rhodpsn"/>
</dbReference>
<dbReference type="PRINTS" id="PR00245">
    <property type="entry name" value="OLFACTORYR"/>
</dbReference>
<keyword evidence="2 11" id="KW-0716">Sensory transduction</keyword>
<dbReference type="PROSITE" id="PS50262">
    <property type="entry name" value="G_PROTEIN_RECEP_F1_2"/>
    <property type="match status" value="1"/>
</dbReference>
<evidence type="ECO:0000256" key="9">
    <source>
        <dbReference type="ARBA" id="ARBA00023224"/>
    </source>
</evidence>
<keyword evidence="5 11" id="KW-1133">Transmembrane helix</keyword>
<dbReference type="CDD" id="cd15222">
    <property type="entry name" value="7tmA_OR51-like"/>
    <property type="match status" value="1"/>
</dbReference>
<feature type="domain" description="G-protein coupled receptors family 1 profile" evidence="12">
    <location>
        <begin position="48"/>
        <end position="299"/>
    </location>
</feature>
<accession>G3UBU5</accession>
<dbReference type="HOGENOM" id="CLU_012526_0_0_1"/>
<dbReference type="STRING" id="9785.ENSLAFP00000025303"/>
<comment type="similarity">
    <text evidence="10">Belongs to the G-protein coupled receptor 1 family.</text>
</comment>
<evidence type="ECO:0000256" key="8">
    <source>
        <dbReference type="ARBA" id="ARBA00023170"/>
    </source>
</evidence>
<feature type="transmembrane region" description="Helical" evidence="11">
    <location>
        <begin position="109"/>
        <end position="127"/>
    </location>
</feature>
<dbReference type="PROSITE" id="PS00237">
    <property type="entry name" value="G_PROTEIN_RECEP_F1_1"/>
    <property type="match status" value="1"/>
</dbReference>
<keyword evidence="3 10" id="KW-0812">Transmembrane</keyword>
<name>G3UBU5_LOXAF</name>
<keyword evidence="6 10" id="KW-0297">G-protein coupled receptor</keyword>
<keyword evidence="7 11" id="KW-0472">Membrane</keyword>
<dbReference type="PRINTS" id="PR00237">
    <property type="entry name" value="GPCRRHODOPSN"/>
</dbReference>
<evidence type="ECO:0000313" key="14">
    <source>
        <dbReference type="Proteomes" id="UP000007646"/>
    </source>
</evidence>
<reference evidence="13" key="3">
    <citation type="submission" date="2025-09" db="UniProtKB">
        <authorList>
            <consortium name="Ensembl"/>
        </authorList>
    </citation>
    <scope>IDENTIFICATION</scope>
    <source>
        <strain evidence="13">Isolate ISIS603380</strain>
    </source>
</reference>
<dbReference type="FunFam" id="1.20.1070.10:FF:000002">
    <property type="entry name" value="Olfactory receptor"/>
    <property type="match status" value="1"/>
</dbReference>
<dbReference type="GO" id="GO:0004984">
    <property type="term" value="F:olfactory receptor activity"/>
    <property type="evidence" value="ECO:0007669"/>
    <property type="project" value="InterPro"/>
</dbReference>
<dbReference type="InterPro" id="IPR000725">
    <property type="entry name" value="Olfact_rcpt"/>
</dbReference>
<dbReference type="OMA" id="RVTKMGL"/>
<comment type="subcellular location">
    <subcellularLocation>
        <location evidence="11">Cell membrane</location>
        <topology evidence="11">Multi-pass membrane protein</topology>
    </subcellularLocation>
    <subcellularLocation>
        <location evidence="1">Membrane</location>
        <topology evidence="1">Multi-pass membrane protein</topology>
    </subcellularLocation>
</comment>
<protein>
    <recommendedName>
        <fullName evidence="11">Olfactory receptor</fullName>
    </recommendedName>
</protein>
<evidence type="ECO:0000256" key="3">
    <source>
        <dbReference type="ARBA" id="ARBA00022692"/>
    </source>
</evidence>
<evidence type="ECO:0000256" key="2">
    <source>
        <dbReference type="ARBA" id="ARBA00022606"/>
    </source>
</evidence>
<dbReference type="GO" id="GO:0071396">
    <property type="term" value="P:cellular response to lipid"/>
    <property type="evidence" value="ECO:0007669"/>
    <property type="project" value="UniProtKB-ARBA"/>
</dbReference>
<evidence type="ECO:0000259" key="12">
    <source>
        <dbReference type="PROSITE" id="PS50262"/>
    </source>
</evidence>
<dbReference type="GO" id="GO:0005886">
    <property type="term" value="C:plasma membrane"/>
    <property type="evidence" value="ECO:0007669"/>
    <property type="project" value="UniProtKB-SubCell"/>
</dbReference>
<dbReference type="Ensembl" id="ENSLAFT00000001954.2">
    <property type="protein sequence ID" value="ENSLAFP00000025303.1"/>
    <property type="gene ID" value="ENSLAFG00000001957.2"/>
</dbReference>
<reference evidence="13 14" key="1">
    <citation type="submission" date="2009-06" db="EMBL/GenBank/DDBJ databases">
        <title>The Genome Sequence of Loxodonta africana (African elephant).</title>
        <authorList>
            <person name="Di Palma F."/>
            <person name="Heiman D."/>
            <person name="Young S."/>
            <person name="Johnson J."/>
            <person name="Lander E.S."/>
            <person name="Lindblad-Toh K."/>
        </authorList>
    </citation>
    <scope>NUCLEOTIDE SEQUENCE [LARGE SCALE GENOMIC DNA]</scope>
    <source>
        <strain evidence="13 14">Isolate ISIS603380</strain>
    </source>
</reference>
<evidence type="ECO:0000256" key="5">
    <source>
        <dbReference type="ARBA" id="ARBA00022989"/>
    </source>
</evidence>
<evidence type="ECO:0000256" key="10">
    <source>
        <dbReference type="RuleBase" id="RU000688"/>
    </source>
</evidence>
<keyword evidence="14" id="KW-1185">Reference proteome</keyword>
<organism evidence="13 14">
    <name type="scientific">Loxodonta africana</name>
    <name type="common">African elephant</name>
    <dbReference type="NCBI Taxonomy" id="9785"/>
    <lineage>
        <taxon>Eukaryota</taxon>
        <taxon>Metazoa</taxon>
        <taxon>Chordata</taxon>
        <taxon>Craniata</taxon>
        <taxon>Vertebrata</taxon>
        <taxon>Euteleostomi</taxon>
        <taxon>Mammalia</taxon>
        <taxon>Eutheria</taxon>
        <taxon>Afrotheria</taxon>
        <taxon>Proboscidea</taxon>
        <taxon>Elephantidae</taxon>
        <taxon>Loxodonta</taxon>
    </lineage>
</organism>
<feature type="transmembrane region" description="Helical" evidence="11">
    <location>
        <begin position="277"/>
        <end position="294"/>
    </location>
</feature>
<evidence type="ECO:0000313" key="13">
    <source>
        <dbReference type="Ensembl" id="ENSLAFP00000025303.1"/>
    </source>
</evidence>
<keyword evidence="9 10" id="KW-0807">Transducer</keyword>
<dbReference type="GO" id="GO:0004930">
    <property type="term" value="F:G protein-coupled receptor activity"/>
    <property type="evidence" value="ECO:0007669"/>
    <property type="project" value="UniProtKB-KW"/>
</dbReference>
<keyword evidence="8 10" id="KW-0675">Receptor</keyword>
<dbReference type="Pfam" id="PF13853">
    <property type="entry name" value="7tm_4"/>
    <property type="match status" value="1"/>
</dbReference>
<sequence>FSQFPVSESNTTTFQPAVFTVTGLRGLVGARLWLGPLLSLMYISTMVENCTVLYLVKTEHSLQKPQYLFLSMLAGADIILSVSTLFSVLKVFILGLYEVTFDGCLSQLFFIHTFSSLGSGILLAMAFDRFVAISRPLQYTAILTNSRVTKMGLAALLRGVTLMIPLPILLKRLPFCKGQTLTYSYCIHPNVMKLACGQVTINIFYGLVLVIFSFGFDFLLIAISYVLIFKAVLGIASREGQMKALNTCLSHIFIVLIYYGPLLAITVMHRINHRSSPLIHAVLGNIYLFMPPLLNPIMYSLKTKQICAALRKYFKI</sequence>
<feature type="transmembrane region" description="Helical" evidence="11">
    <location>
        <begin position="33"/>
        <end position="56"/>
    </location>
</feature>
<feature type="transmembrane region" description="Helical" evidence="11">
    <location>
        <begin position="249"/>
        <end position="271"/>
    </location>
</feature>
<evidence type="ECO:0000256" key="6">
    <source>
        <dbReference type="ARBA" id="ARBA00023040"/>
    </source>
</evidence>
<reference evidence="13" key="2">
    <citation type="submission" date="2025-08" db="UniProtKB">
        <authorList>
            <consortium name="Ensembl"/>
        </authorList>
    </citation>
    <scope>IDENTIFICATION</scope>
    <source>
        <strain evidence="13">Isolate ISIS603380</strain>
    </source>
</reference>
<dbReference type="InterPro" id="IPR050402">
    <property type="entry name" value="OR51/52/56-like"/>
</dbReference>
<feature type="transmembrane region" description="Helical" evidence="11">
    <location>
        <begin position="68"/>
        <end position="97"/>
    </location>
</feature>
<dbReference type="InterPro" id="IPR017452">
    <property type="entry name" value="GPCR_Rhodpsn_7TM"/>
</dbReference>
<dbReference type="AlphaFoldDB" id="G3UBU5"/>
<dbReference type="InParanoid" id="G3UBU5"/>
<dbReference type="PANTHER" id="PTHR26450">
    <property type="entry name" value="OLFACTORY RECEPTOR 56B1-RELATED"/>
    <property type="match status" value="1"/>
</dbReference>
<keyword evidence="11" id="KW-1003">Cell membrane</keyword>
<feature type="transmembrane region" description="Helical" evidence="11">
    <location>
        <begin position="148"/>
        <end position="170"/>
    </location>
</feature>
<dbReference type="Proteomes" id="UP000007646">
    <property type="component" value="Unassembled WGS sequence"/>
</dbReference>
<evidence type="ECO:0000256" key="11">
    <source>
        <dbReference type="RuleBase" id="RU363047"/>
    </source>
</evidence>
<proteinExistence type="inferred from homology"/>
<dbReference type="GeneTree" id="ENSGT01150000286905"/>
<keyword evidence="4 11" id="KW-0552">Olfaction</keyword>
<dbReference type="Gene3D" id="1.20.1070.10">
    <property type="entry name" value="Rhodopsin 7-helix transmembrane proteins"/>
    <property type="match status" value="1"/>
</dbReference>
<evidence type="ECO:0000256" key="1">
    <source>
        <dbReference type="ARBA" id="ARBA00004141"/>
    </source>
</evidence>
<dbReference type="PANTHER" id="PTHR26450:SF111">
    <property type="entry name" value="OLFACTORY RECEPTOR"/>
    <property type="match status" value="1"/>
</dbReference>
<dbReference type="SUPFAM" id="SSF81321">
    <property type="entry name" value="Family A G protein-coupled receptor-like"/>
    <property type="match status" value="1"/>
</dbReference>